<dbReference type="Pfam" id="PF00199">
    <property type="entry name" value="Catalase"/>
    <property type="match status" value="2"/>
</dbReference>
<dbReference type="PANTHER" id="PTHR11465:SF62">
    <property type="entry name" value="CATALASE T"/>
    <property type="match status" value="1"/>
</dbReference>
<dbReference type="GO" id="GO:0005777">
    <property type="term" value="C:peroxisome"/>
    <property type="evidence" value="ECO:0007669"/>
    <property type="project" value="TreeGrafter"/>
</dbReference>
<dbReference type="Gene3D" id="1.20.1280.120">
    <property type="match status" value="1"/>
</dbReference>
<evidence type="ECO:0000313" key="5">
    <source>
        <dbReference type="Proteomes" id="UP000092730"/>
    </source>
</evidence>
<dbReference type="RefSeq" id="XP_019042963.1">
    <property type="nucleotide sequence ID" value="XM_019195250.1"/>
</dbReference>
<dbReference type="SMART" id="SM01060">
    <property type="entry name" value="Catalase"/>
    <property type="match status" value="1"/>
</dbReference>
<dbReference type="GO" id="GO:0005739">
    <property type="term" value="C:mitochondrion"/>
    <property type="evidence" value="ECO:0007669"/>
    <property type="project" value="TreeGrafter"/>
</dbReference>
<organism evidence="3">
    <name type="scientific">Kwoniella bestiolae CBS 10118</name>
    <dbReference type="NCBI Taxonomy" id="1296100"/>
    <lineage>
        <taxon>Eukaryota</taxon>
        <taxon>Fungi</taxon>
        <taxon>Dikarya</taxon>
        <taxon>Basidiomycota</taxon>
        <taxon>Agaricomycotina</taxon>
        <taxon>Tremellomycetes</taxon>
        <taxon>Tremellales</taxon>
        <taxon>Cryptococcaceae</taxon>
        <taxon>Kwoniella</taxon>
    </lineage>
</organism>
<dbReference type="SUPFAM" id="SSF56634">
    <property type="entry name" value="Heme-dependent catalase-like"/>
    <property type="match status" value="1"/>
</dbReference>
<dbReference type="EMBL" id="KI894026">
    <property type="protein sequence ID" value="OCF21893.1"/>
    <property type="molecule type" value="Genomic_DNA"/>
</dbReference>
<reference evidence="4" key="4">
    <citation type="submission" date="2024-02" db="EMBL/GenBank/DDBJ databases">
        <title>Comparative genomics of Cryptococcus and Kwoniella reveals pathogenesis evolution and contrasting modes of karyotype evolution via chromosome fusion or intercentromeric recombination.</title>
        <authorList>
            <person name="Coelho M.A."/>
            <person name="David-Palma M."/>
            <person name="Shea T."/>
            <person name="Bowers K."/>
            <person name="McGinley-Smith S."/>
            <person name="Mohammad A.W."/>
            <person name="Gnirke A."/>
            <person name="Yurkov A.M."/>
            <person name="Nowrousian M."/>
            <person name="Sun S."/>
            <person name="Cuomo C.A."/>
            <person name="Heitman J."/>
        </authorList>
    </citation>
    <scope>NUCLEOTIDE SEQUENCE</scope>
    <source>
        <strain evidence="4">CBS 10118</strain>
    </source>
</reference>
<proteinExistence type="predicted"/>
<gene>
    <name evidence="3" type="ORF">I302_08672</name>
    <name evidence="4" type="ORF">I302_105391</name>
</gene>
<dbReference type="InterPro" id="IPR018028">
    <property type="entry name" value="Catalase"/>
</dbReference>
<keyword evidence="5" id="KW-1185">Reference proteome</keyword>
<feature type="region of interest" description="Disordered" evidence="1">
    <location>
        <begin position="300"/>
        <end position="325"/>
    </location>
</feature>
<dbReference type="KEGG" id="kbi:30213071"/>
<dbReference type="GO" id="GO:0042744">
    <property type="term" value="P:hydrogen peroxide catabolic process"/>
    <property type="evidence" value="ECO:0007669"/>
    <property type="project" value="TreeGrafter"/>
</dbReference>
<reference evidence="3" key="3">
    <citation type="submission" date="2014-01" db="EMBL/GenBank/DDBJ databases">
        <title>Evolution of pathogenesis and genome organization in the Tremellales.</title>
        <authorList>
            <person name="Cuomo C."/>
            <person name="Litvintseva A."/>
            <person name="Heitman J."/>
            <person name="Chen Y."/>
            <person name="Sun S."/>
            <person name="Springer D."/>
            <person name="Dromer F."/>
            <person name="Young S."/>
            <person name="Zeng Q."/>
            <person name="Chapman S."/>
            <person name="Gujja S."/>
            <person name="Saif S."/>
            <person name="Birren B."/>
        </authorList>
    </citation>
    <scope>NUCLEOTIDE SEQUENCE</scope>
    <source>
        <strain evidence="3">CBS 10118</strain>
    </source>
</reference>
<accession>A0A1B9FT02</accession>
<sequence length="325" mass="35828">MPQSQDPTIVETGTKLVEGLKGAFHTPPGYRPAHAKGLLLTGTFTPTPLASQLSSAPHFTRPSTEIIARFSNSTGIPQIPDTDANSNPRGLAVRFMYGQRQHTDIISHSTPFFPVRTGQEFLEFLGALGGGTILQFLETHEGAKKFVEAAKPFPEGFELQKYFGLNAFKLVNGDGKITVVRYEFHPFSSEEVFLKDEEVKDKGENYLYDTLRQTVGGGGGVKMKLVVQIGEHGDPTNDITLKWPETRKRVELGVIELNEVKEDRELEKNIIFDPIPRVEGVEPSDDPLLEMRASLYLTSGRQRRAAPSEKKGEVDGGANGVLQAH</sequence>
<dbReference type="InterPro" id="IPR011614">
    <property type="entry name" value="Catalase_core"/>
</dbReference>
<feature type="domain" description="Catalase core" evidence="2">
    <location>
        <begin position="2"/>
        <end position="325"/>
    </location>
</feature>
<protein>
    <recommendedName>
        <fullName evidence="2">Catalase core domain-containing protein</fullName>
    </recommendedName>
</protein>
<dbReference type="AlphaFoldDB" id="A0A1B9FT02"/>
<dbReference type="OrthoDB" id="2379805at2759"/>
<dbReference type="Proteomes" id="UP000092730">
    <property type="component" value="Chromosome 3"/>
</dbReference>
<evidence type="ECO:0000256" key="1">
    <source>
        <dbReference type="SAM" id="MobiDB-lite"/>
    </source>
</evidence>
<dbReference type="PIRSF" id="PIRSF000296">
    <property type="entry name" value="SrpA"/>
    <property type="match status" value="1"/>
</dbReference>
<dbReference type="PANTHER" id="PTHR11465">
    <property type="entry name" value="CATALASE"/>
    <property type="match status" value="1"/>
</dbReference>
<name>A0A1B9FT02_9TREE</name>
<dbReference type="GeneID" id="30213071"/>
<dbReference type="InterPro" id="IPR020835">
    <property type="entry name" value="Catalase_sf"/>
</dbReference>
<dbReference type="InterPro" id="IPR024168">
    <property type="entry name" value="Catalase_SrpA-type_pred"/>
</dbReference>
<reference evidence="4" key="2">
    <citation type="submission" date="2013-07" db="EMBL/GenBank/DDBJ databases">
        <authorList>
            <consortium name="The Broad Institute Genome Sequencing Platform"/>
            <person name="Cuomo C."/>
            <person name="Litvintseva A."/>
            <person name="Chen Y."/>
            <person name="Heitman J."/>
            <person name="Sun S."/>
            <person name="Springer D."/>
            <person name="Dromer F."/>
            <person name="Young S.K."/>
            <person name="Zeng Q."/>
            <person name="Gargeya S."/>
            <person name="Fitzgerald M."/>
            <person name="Abouelleil A."/>
            <person name="Alvarado L."/>
            <person name="Berlin A.M."/>
            <person name="Chapman S.B."/>
            <person name="Dewar J."/>
            <person name="Goldberg J."/>
            <person name="Griggs A."/>
            <person name="Gujja S."/>
            <person name="Hansen M."/>
            <person name="Howarth C."/>
            <person name="Imamovic A."/>
            <person name="Larimer J."/>
            <person name="McCowan C."/>
            <person name="Murphy C."/>
            <person name="Pearson M."/>
            <person name="Priest M."/>
            <person name="Roberts A."/>
            <person name="Saif S."/>
            <person name="Shea T."/>
            <person name="Sykes S."/>
            <person name="Wortman J."/>
            <person name="Nusbaum C."/>
            <person name="Birren B."/>
        </authorList>
    </citation>
    <scope>NUCLEOTIDE SEQUENCE</scope>
    <source>
        <strain evidence="4">CBS 10118</strain>
    </source>
</reference>
<dbReference type="GO" id="GO:0020037">
    <property type="term" value="F:heme binding"/>
    <property type="evidence" value="ECO:0007669"/>
    <property type="project" value="InterPro"/>
</dbReference>
<dbReference type="GO" id="GO:0042542">
    <property type="term" value="P:response to hydrogen peroxide"/>
    <property type="evidence" value="ECO:0007669"/>
    <property type="project" value="TreeGrafter"/>
</dbReference>
<reference evidence="3" key="1">
    <citation type="submission" date="2013-07" db="EMBL/GenBank/DDBJ databases">
        <title>The Genome Sequence of Cryptococcus bestiolae CBS10118.</title>
        <authorList>
            <consortium name="The Broad Institute Genome Sequencing Platform"/>
            <person name="Cuomo C."/>
            <person name="Litvintseva A."/>
            <person name="Chen Y."/>
            <person name="Heitman J."/>
            <person name="Sun S."/>
            <person name="Springer D."/>
            <person name="Dromer F."/>
            <person name="Young S.K."/>
            <person name="Zeng Q."/>
            <person name="Gargeya S."/>
            <person name="Fitzgerald M."/>
            <person name="Abouelleil A."/>
            <person name="Alvarado L."/>
            <person name="Berlin A.M."/>
            <person name="Chapman S.B."/>
            <person name="Dewar J."/>
            <person name="Goldberg J."/>
            <person name="Griggs A."/>
            <person name="Gujja S."/>
            <person name="Hansen M."/>
            <person name="Howarth C."/>
            <person name="Imamovic A."/>
            <person name="Larimer J."/>
            <person name="McCowan C."/>
            <person name="Murphy C."/>
            <person name="Pearson M."/>
            <person name="Priest M."/>
            <person name="Roberts A."/>
            <person name="Saif S."/>
            <person name="Shea T."/>
            <person name="Sykes S."/>
            <person name="Wortman J."/>
            <person name="Nusbaum C."/>
            <person name="Birren B."/>
        </authorList>
    </citation>
    <scope>NUCLEOTIDE SEQUENCE [LARGE SCALE GENOMIC DNA]</scope>
    <source>
        <strain evidence="3">CBS 10118</strain>
    </source>
</reference>
<dbReference type="GO" id="GO:0004096">
    <property type="term" value="F:catalase activity"/>
    <property type="evidence" value="ECO:0007669"/>
    <property type="project" value="InterPro"/>
</dbReference>
<dbReference type="EMBL" id="CP144543">
    <property type="protein sequence ID" value="WVW83372.1"/>
    <property type="molecule type" value="Genomic_DNA"/>
</dbReference>
<dbReference type="PROSITE" id="PS51402">
    <property type="entry name" value="CATALASE_3"/>
    <property type="match status" value="1"/>
</dbReference>
<evidence type="ECO:0000313" key="4">
    <source>
        <dbReference type="EMBL" id="WVW83372.1"/>
    </source>
</evidence>
<dbReference type="VEuPathDB" id="FungiDB:I302_08672"/>
<evidence type="ECO:0000259" key="2">
    <source>
        <dbReference type="SMART" id="SM01060"/>
    </source>
</evidence>
<evidence type="ECO:0000313" key="3">
    <source>
        <dbReference type="EMBL" id="OCF21893.1"/>
    </source>
</evidence>
<dbReference type="Gene3D" id="2.40.180.10">
    <property type="entry name" value="Catalase core domain"/>
    <property type="match status" value="1"/>
</dbReference>
<dbReference type="STRING" id="1296100.A0A1B9FT02"/>